<accession>A0A6J8CYV1</accession>
<evidence type="ECO:0000313" key="1">
    <source>
        <dbReference type="EMBL" id="CAC5401648.1"/>
    </source>
</evidence>
<dbReference type="PANTHER" id="PTHR10492:SF57">
    <property type="entry name" value="ATP-DEPENDENT DNA HELICASE"/>
    <property type="match status" value="1"/>
</dbReference>
<evidence type="ECO:0000313" key="2">
    <source>
        <dbReference type="Proteomes" id="UP000507470"/>
    </source>
</evidence>
<keyword evidence="2" id="KW-1185">Reference proteome</keyword>
<organism evidence="1 2">
    <name type="scientific">Mytilus coruscus</name>
    <name type="common">Sea mussel</name>
    <dbReference type="NCBI Taxonomy" id="42192"/>
    <lineage>
        <taxon>Eukaryota</taxon>
        <taxon>Metazoa</taxon>
        <taxon>Spiralia</taxon>
        <taxon>Lophotrochozoa</taxon>
        <taxon>Mollusca</taxon>
        <taxon>Bivalvia</taxon>
        <taxon>Autobranchia</taxon>
        <taxon>Pteriomorphia</taxon>
        <taxon>Mytilida</taxon>
        <taxon>Mytiloidea</taxon>
        <taxon>Mytilidae</taxon>
        <taxon>Mytilinae</taxon>
        <taxon>Mytilus</taxon>
    </lineage>
</organism>
<proteinExistence type="predicted"/>
<dbReference type="EMBL" id="CACVKT020006449">
    <property type="protein sequence ID" value="CAC5401648.1"/>
    <property type="molecule type" value="Genomic_DNA"/>
</dbReference>
<gene>
    <name evidence="1" type="ORF">MCOR_35710</name>
</gene>
<sequence>MAGLQKAETSDSDHKGTNVYNEITHYVDARTIPYHLFPEHFTWNQTSHTWAPRKKGNVIRRLYRANPAEGERFFLRLLLHHCPDATCYEDLRKLEDGTVCSTFKETAMKRGFLHHDEEWVECLTEAAAIATPTQIRLLFVTILLFCEPSEPAKLWE</sequence>
<protein>
    <submittedName>
        <fullName evidence="1">Uncharacterized protein</fullName>
    </submittedName>
</protein>
<dbReference type="AlphaFoldDB" id="A0A6J8CYV1"/>
<dbReference type="Proteomes" id="UP000507470">
    <property type="component" value="Unassembled WGS sequence"/>
</dbReference>
<name>A0A6J8CYV1_MYTCO</name>
<dbReference type="OrthoDB" id="6145593at2759"/>
<reference evidence="1 2" key="1">
    <citation type="submission" date="2020-06" db="EMBL/GenBank/DDBJ databases">
        <authorList>
            <person name="Li R."/>
            <person name="Bekaert M."/>
        </authorList>
    </citation>
    <scope>NUCLEOTIDE SEQUENCE [LARGE SCALE GENOMIC DNA]</scope>
    <source>
        <strain evidence="2">wild</strain>
    </source>
</reference>
<dbReference type="PANTHER" id="PTHR10492">
    <property type="match status" value="1"/>
</dbReference>